<keyword evidence="12" id="KW-1185">Reference proteome</keyword>
<sequence length="424" mass="43173">MSRSARRSVLVDVGPLRDSVAFRYLFVARAILLLGVGLVAVTVPLEVYALTGSTPTVGVVAAAEGFAFFAGYLAGGVLADRGDRRRLIVQTWFVCGTSFAGLALNALFLHSVWAVAVFVVLNGVSGSICITALLAVLPELVDRSQLHAVGALNTLAMRLGTVLAPAAGGAVMAVAGPEWNYGAGAVAALSTWVGLLAARDRMRPEPAAAQAVSPVEGPIRSLVNGYRFIVGEPVVRGVMVAGVVGMCGGGSLVLVPAFVDAELGGDPRVVGLMYSALSAGLIIGAVGSGRLVGVARPGRLLLVMMVVSFLCYAAVGFASVVPVVLLIVVAAGISVSVEEVLRYALLQIRTPAAMLGRVNSVFGAQNMSGAAVGALVAGVFGAALGPARAFWMYNVAMAVVSAGVLVALPGLRRARIGDPPTTGN</sequence>
<feature type="transmembrane region" description="Helical" evidence="9">
    <location>
        <begin position="91"/>
        <end position="109"/>
    </location>
</feature>
<reference evidence="11 12" key="1">
    <citation type="submission" date="2019-07" db="EMBL/GenBank/DDBJ databases">
        <title>Whole genome shotgun sequence of Pseudonocardia sulfidoxydans NBRC 16205.</title>
        <authorList>
            <person name="Hosoyama A."/>
            <person name="Uohara A."/>
            <person name="Ohji S."/>
            <person name="Ichikawa N."/>
        </authorList>
    </citation>
    <scope>NUCLEOTIDE SEQUENCE [LARGE SCALE GENOMIC DNA]</scope>
    <source>
        <strain evidence="11 12">NBRC 16205</strain>
    </source>
</reference>
<comment type="subcellular location">
    <subcellularLocation>
        <location evidence="1">Cell inner membrane</location>
        <topology evidence="1">Multi-pass membrane protein</topology>
    </subcellularLocation>
</comment>
<dbReference type="RefSeq" id="WP_147104919.1">
    <property type="nucleotide sequence ID" value="NZ_BJVJ01000013.1"/>
</dbReference>
<dbReference type="PROSITE" id="PS50850">
    <property type="entry name" value="MFS"/>
    <property type="match status" value="1"/>
</dbReference>
<dbReference type="Proteomes" id="UP000321685">
    <property type="component" value="Unassembled WGS sequence"/>
</dbReference>
<evidence type="ECO:0000256" key="1">
    <source>
        <dbReference type="ARBA" id="ARBA00004429"/>
    </source>
</evidence>
<evidence type="ECO:0000256" key="2">
    <source>
        <dbReference type="ARBA" id="ARBA00022448"/>
    </source>
</evidence>
<gene>
    <name evidence="11" type="primary">entS</name>
    <name evidence="11" type="ORF">PSU4_18340</name>
</gene>
<comment type="caution">
    <text evidence="11">The sequence shown here is derived from an EMBL/GenBank/DDBJ whole genome shotgun (WGS) entry which is preliminary data.</text>
</comment>
<evidence type="ECO:0000256" key="9">
    <source>
        <dbReference type="SAM" id="Phobius"/>
    </source>
</evidence>
<feature type="transmembrane region" description="Helical" evidence="9">
    <location>
        <begin position="149"/>
        <end position="173"/>
    </location>
</feature>
<feature type="transmembrane region" description="Helical" evidence="9">
    <location>
        <begin position="271"/>
        <end position="293"/>
    </location>
</feature>
<feature type="transmembrane region" description="Helical" evidence="9">
    <location>
        <begin position="179"/>
        <end position="198"/>
    </location>
</feature>
<dbReference type="PANTHER" id="PTHR23513:SF9">
    <property type="entry name" value="ENTEROBACTIN EXPORTER ENTS"/>
    <property type="match status" value="1"/>
</dbReference>
<feature type="transmembrane region" description="Helical" evidence="9">
    <location>
        <begin position="57"/>
        <end position="79"/>
    </location>
</feature>
<proteinExistence type="inferred from homology"/>
<dbReference type="GO" id="GO:0005886">
    <property type="term" value="C:plasma membrane"/>
    <property type="evidence" value="ECO:0007669"/>
    <property type="project" value="UniProtKB-SubCell"/>
</dbReference>
<dbReference type="InterPro" id="IPR011701">
    <property type="entry name" value="MFS"/>
</dbReference>
<feature type="transmembrane region" description="Helical" evidence="9">
    <location>
        <begin position="21"/>
        <end position="45"/>
    </location>
</feature>
<dbReference type="InterPro" id="IPR020846">
    <property type="entry name" value="MFS_dom"/>
</dbReference>
<evidence type="ECO:0000256" key="3">
    <source>
        <dbReference type="ARBA" id="ARBA00022475"/>
    </source>
</evidence>
<organism evidence="11 12">
    <name type="scientific">Pseudonocardia sulfidoxydans NBRC 16205</name>
    <dbReference type="NCBI Taxonomy" id="1223511"/>
    <lineage>
        <taxon>Bacteria</taxon>
        <taxon>Bacillati</taxon>
        <taxon>Actinomycetota</taxon>
        <taxon>Actinomycetes</taxon>
        <taxon>Pseudonocardiales</taxon>
        <taxon>Pseudonocardiaceae</taxon>
        <taxon>Pseudonocardia</taxon>
    </lineage>
</organism>
<accession>A0A511DDJ2</accession>
<evidence type="ECO:0000256" key="4">
    <source>
        <dbReference type="ARBA" id="ARBA00022692"/>
    </source>
</evidence>
<evidence type="ECO:0000256" key="8">
    <source>
        <dbReference type="ARBA" id="ARBA00040914"/>
    </source>
</evidence>
<feature type="transmembrane region" description="Helical" evidence="9">
    <location>
        <begin position="237"/>
        <end position="259"/>
    </location>
</feature>
<keyword evidence="5 9" id="KW-1133">Transmembrane helix</keyword>
<evidence type="ECO:0000256" key="7">
    <source>
        <dbReference type="ARBA" id="ARBA00038075"/>
    </source>
</evidence>
<name>A0A511DDJ2_9PSEU</name>
<keyword evidence="3" id="KW-1003">Cell membrane</keyword>
<dbReference type="NCBIfam" id="NF007792">
    <property type="entry name" value="PRK10489.1"/>
    <property type="match status" value="1"/>
</dbReference>
<evidence type="ECO:0000256" key="5">
    <source>
        <dbReference type="ARBA" id="ARBA00022989"/>
    </source>
</evidence>
<feature type="transmembrane region" description="Helical" evidence="9">
    <location>
        <begin position="324"/>
        <end position="345"/>
    </location>
</feature>
<keyword evidence="2" id="KW-0813">Transport</keyword>
<dbReference type="PANTHER" id="PTHR23513">
    <property type="entry name" value="INTEGRAL MEMBRANE EFFLUX PROTEIN-RELATED"/>
    <property type="match status" value="1"/>
</dbReference>
<dbReference type="CDD" id="cd06173">
    <property type="entry name" value="MFS_MefA_like"/>
    <property type="match status" value="1"/>
</dbReference>
<dbReference type="AlphaFoldDB" id="A0A511DDJ2"/>
<dbReference type="GO" id="GO:0022857">
    <property type="term" value="F:transmembrane transporter activity"/>
    <property type="evidence" value="ECO:0007669"/>
    <property type="project" value="InterPro"/>
</dbReference>
<dbReference type="Pfam" id="PF07690">
    <property type="entry name" value="MFS_1"/>
    <property type="match status" value="1"/>
</dbReference>
<protein>
    <recommendedName>
        <fullName evidence="8">Multidrug efflux pump Tap</fullName>
    </recommendedName>
</protein>
<dbReference type="InterPro" id="IPR036259">
    <property type="entry name" value="MFS_trans_sf"/>
</dbReference>
<keyword evidence="4 9" id="KW-0812">Transmembrane</keyword>
<evidence type="ECO:0000313" key="12">
    <source>
        <dbReference type="Proteomes" id="UP000321685"/>
    </source>
</evidence>
<dbReference type="Gene3D" id="1.20.1250.20">
    <property type="entry name" value="MFS general substrate transporter like domains"/>
    <property type="match status" value="1"/>
</dbReference>
<feature type="transmembrane region" description="Helical" evidence="9">
    <location>
        <begin position="300"/>
        <end position="318"/>
    </location>
</feature>
<feature type="transmembrane region" description="Helical" evidence="9">
    <location>
        <begin position="366"/>
        <end position="384"/>
    </location>
</feature>
<feature type="domain" description="Major facilitator superfamily (MFS) profile" evidence="10">
    <location>
        <begin position="21"/>
        <end position="412"/>
    </location>
</feature>
<dbReference type="EMBL" id="BJVJ01000013">
    <property type="protein sequence ID" value="GEL22880.1"/>
    <property type="molecule type" value="Genomic_DNA"/>
</dbReference>
<evidence type="ECO:0000259" key="10">
    <source>
        <dbReference type="PROSITE" id="PS50850"/>
    </source>
</evidence>
<dbReference type="SUPFAM" id="SSF103473">
    <property type="entry name" value="MFS general substrate transporter"/>
    <property type="match status" value="1"/>
</dbReference>
<evidence type="ECO:0000256" key="6">
    <source>
        <dbReference type="ARBA" id="ARBA00023136"/>
    </source>
</evidence>
<comment type="similarity">
    <text evidence="7">Belongs to the major facilitator superfamily. Drug:H(+) antiporter-3 (DHA3) (TC 2.A.1.21) family.</text>
</comment>
<dbReference type="OrthoDB" id="5494559at2"/>
<evidence type="ECO:0000313" key="11">
    <source>
        <dbReference type="EMBL" id="GEL22880.1"/>
    </source>
</evidence>
<feature type="transmembrane region" description="Helical" evidence="9">
    <location>
        <begin position="390"/>
        <end position="411"/>
    </location>
</feature>
<feature type="transmembrane region" description="Helical" evidence="9">
    <location>
        <begin position="115"/>
        <end position="137"/>
    </location>
</feature>
<keyword evidence="6 9" id="KW-0472">Membrane</keyword>